<dbReference type="PANTHER" id="PTHR43820">
    <property type="entry name" value="HIGH-AFFINITY BRANCHED-CHAIN AMINO ACID TRANSPORT ATP-BINDING PROTEIN LIVF"/>
    <property type="match status" value="1"/>
</dbReference>
<dbReference type="InterPro" id="IPR027417">
    <property type="entry name" value="P-loop_NTPase"/>
</dbReference>
<dbReference type="OrthoDB" id="9776369at2"/>
<comment type="function">
    <text evidence="6">Involved in beta-(1--&gt;2)glucan export. Transmembrane domains (TMD) form a pore in the inner membrane and the ATP-binding domain (NBD) is responsible for energy generation.</text>
</comment>
<keyword evidence="5" id="KW-0029">Amino-acid transport</keyword>
<evidence type="ECO:0000313" key="9">
    <source>
        <dbReference type="Proteomes" id="UP000034832"/>
    </source>
</evidence>
<dbReference type="GO" id="GO:0015807">
    <property type="term" value="P:L-amino acid transport"/>
    <property type="evidence" value="ECO:0007669"/>
    <property type="project" value="TreeGrafter"/>
</dbReference>
<dbReference type="InterPro" id="IPR052156">
    <property type="entry name" value="BCAA_Transport_ATP-bd_LivF"/>
</dbReference>
<name>A0A4U6BLV3_9BRAD</name>
<dbReference type="Gene3D" id="3.40.50.300">
    <property type="entry name" value="P-loop containing nucleotide triphosphate hydrolases"/>
    <property type="match status" value="1"/>
</dbReference>
<keyword evidence="3" id="KW-0547">Nucleotide-binding</keyword>
<comment type="similarity">
    <text evidence="1">Belongs to the ABC transporter superfamily.</text>
</comment>
<evidence type="ECO:0000256" key="3">
    <source>
        <dbReference type="ARBA" id="ARBA00022741"/>
    </source>
</evidence>
<feature type="domain" description="ABC transporter" evidence="7">
    <location>
        <begin position="6"/>
        <end position="237"/>
    </location>
</feature>
<dbReference type="SMART" id="SM00382">
    <property type="entry name" value="AAA"/>
    <property type="match status" value="1"/>
</dbReference>
<dbReference type="STRING" id="211460.YH63_13900"/>
<evidence type="ECO:0000256" key="1">
    <source>
        <dbReference type="ARBA" id="ARBA00005417"/>
    </source>
</evidence>
<organism evidence="8 9">
    <name type="scientific">Afipia massiliensis</name>
    <dbReference type="NCBI Taxonomy" id="211460"/>
    <lineage>
        <taxon>Bacteria</taxon>
        <taxon>Pseudomonadati</taxon>
        <taxon>Pseudomonadota</taxon>
        <taxon>Alphaproteobacteria</taxon>
        <taxon>Hyphomicrobiales</taxon>
        <taxon>Nitrobacteraceae</taxon>
        <taxon>Afipia</taxon>
    </lineage>
</organism>
<reference evidence="8" key="1">
    <citation type="submission" date="2019-04" db="EMBL/GenBank/DDBJ databases">
        <title>Whole genome sequencing of cave bacteria.</title>
        <authorList>
            <person name="Gan H.M."/>
            <person name="Barton H."/>
            <person name="Savka M.A."/>
        </authorList>
    </citation>
    <scope>NUCLEOTIDE SEQUENCE [LARGE SCALE GENOMIC DNA]</scope>
    <source>
        <strain evidence="8">LC387</strain>
    </source>
</reference>
<dbReference type="InterPro" id="IPR017871">
    <property type="entry name" value="ABC_transporter-like_CS"/>
</dbReference>
<dbReference type="EMBL" id="LBIA02000001">
    <property type="protein sequence ID" value="TKT70821.1"/>
    <property type="molecule type" value="Genomic_DNA"/>
</dbReference>
<dbReference type="RefSeq" id="WP_046828552.1">
    <property type="nucleotide sequence ID" value="NZ_LBIA02000001.1"/>
</dbReference>
<proteinExistence type="inferred from homology"/>
<gene>
    <name evidence="8" type="ORF">YH63_005005</name>
</gene>
<evidence type="ECO:0000256" key="4">
    <source>
        <dbReference type="ARBA" id="ARBA00022840"/>
    </source>
</evidence>
<accession>A0A4U6BLV3</accession>
<protein>
    <submittedName>
        <fullName evidence="8">ABC transporter ATP-binding protein</fullName>
    </submittedName>
</protein>
<dbReference type="PROSITE" id="PS00211">
    <property type="entry name" value="ABC_TRANSPORTER_1"/>
    <property type="match status" value="1"/>
</dbReference>
<dbReference type="GO" id="GO:0016887">
    <property type="term" value="F:ATP hydrolysis activity"/>
    <property type="evidence" value="ECO:0007669"/>
    <property type="project" value="InterPro"/>
</dbReference>
<dbReference type="AlphaFoldDB" id="A0A4U6BLV3"/>
<evidence type="ECO:0000259" key="7">
    <source>
        <dbReference type="PROSITE" id="PS50893"/>
    </source>
</evidence>
<dbReference type="GO" id="GO:0005524">
    <property type="term" value="F:ATP binding"/>
    <property type="evidence" value="ECO:0007669"/>
    <property type="project" value="UniProtKB-KW"/>
</dbReference>
<comment type="caution">
    <text evidence="8">The sequence shown here is derived from an EMBL/GenBank/DDBJ whole genome shotgun (WGS) entry which is preliminary data.</text>
</comment>
<dbReference type="InterPro" id="IPR003593">
    <property type="entry name" value="AAA+_ATPase"/>
</dbReference>
<sequence length="237" mass="26145">MSTPVLSVDRVYAGYAQSTVLFDLSIEIEAGECIGLLGRNGVGKTTTIRSVIGLTPPRAGSISWKGADITRLPAHRIARSGIGLVPEDRRVFADLTVFENLDVGARAAKDGRSAWTMERIFDLFPQLAALRDRKGGYLSGGEQQMLTIGRTLMGNPQLLLLDEPSEGLAPIVVENLHQQILRLKREGLTILLAEQNLEFVLDLSDRVYILEKGRTVFHGTPAYVRSDQTLRDRYLSI</sequence>
<dbReference type="Proteomes" id="UP000034832">
    <property type="component" value="Unassembled WGS sequence"/>
</dbReference>
<keyword evidence="4 8" id="KW-0067">ATP-binding</keyword>
<dbReference type="PANTHER" id="PTHR43820:SF2">
    <property type="entry name" value="ABC TRANSPORTER ATP-BINDING PROTEIN"/>
    <property type="match status" value="1"/>
</dbReference>
<evidence type="ECO:0000256" key="6">
    <source>
        <dbReference type="ARBA" id="ARBA00024722"/>
    </source>
</evidence>
<keyword evidence="9" id="KW-1185">Reference proteome</keyword>
<keyword evidence="2" id="KW-0813">Transport</keyword>
<dbReference type="CDD" id="cd03224">
    <property type="entry name" value="ABC_TM1139_LivF_branched"/>
    <property type="match status" value="1"/>
</dbReference>
<evidence type="ECO:0000256" key="2">
    <source>
        <dbReference type="ARBA" id="ARBA00022448"/>
    </source>
</evidence>
<evidence type="ECO:0000313" key="8">
    <source>
        <dbReference type="EMBL" id="TKT70821.1"/>
    </source>
</evidence>
<dbReference type="PROSITE" id="PS50893">
    <property type="entry name" value="ABC_TRANSPORTER_2"/>
    <property type="match status" value="1"/>
</dbReference>
<dbReference type="InterPro" id="IPR003439">
    <property type="entry name" value="ABC_transporter-like_ATP-bd"/>
</dbReference>
<dbReference type="SUPFAM" id="SSF52540">
    <property type="entry name" value="P-loop containing nucleoside triphosphate hydrolases"/>
    <property type="match status" value="1"/>
</dbReference>
<dbReference type="Pfam" id="PF00005">
    <property type="entry name" value="ABC_tran"/>
    <property type="match status" value="1"/>
</dbReference>
<evidence type="ECO:0000256" key="5">
    <source>
        <dbReference type="ARBA" id="ARBA00022970"/>
    </source>
</evidence>
<dbReference type="GO" id="GO:0015658">
    <property type="term" value="F:branched-chain amino acid transmembrane transporter activity"/>
    <property type="evidence" value="ECO:0007669"/>
    <property type="project" value="TreeGrafter"/>
</dbReference>